<accession>A0A9W9YZU0</accession>
<gene>
    <name evidence="2" type="ORF">OS493_019050</name>
</gene>
<dbReference type="Proteomes" id="UP001163046">
    <property type="component" value="Unassembled WGS sequence"/>
</dbReference>
<sequence>MDTSCAHCKTLAGITSLTDLLPELPFPAPSSSKRTDILLHSPKSCRRGERSSQSTRPCTGSAALTSSCIAKSSQIYSIISQTPNVFSPQPVKTIAERYQDPQGFSPVGYNHMSPHQRASPTKVRSPLYAGSPGALQPHSPYRHAALQHSPPDQVGGPRQMASSPRTFAVQNHAAPGYPPYSGTTQVAHSSPGHPRAENSVLVNGGSPPNAHLMQPHLVLSPTQAFSPVKTRRMRQGLSKQ</sequence>
<evidence type="ECO:0000313" key="3">
    <source>
        <dbReference type="Proteomes" id="UP001163046"/>
    </source>
</evidence>
<reference evidence="2" key="1">
    <citation type="submission" date="2023-01" db="EMBL/GenBank/DDBJ databases">
        <title>Genome assembly of the deep-sea coral Lophelia pertusa.</title>
        <authorList>
            <person name="Herrera S."/>
            <person name="Cordes E."/>
        </authorList>
    </citation>
    <scope>NUCLEOTIDE SEQUENCE</scope>
    <source>
        <strain evidence="2">USNM1676648</strain>
        <tissue evidence="2">Polyp</tissue>
    </source>
</reference>
<evidence type="ECO:0000313" key="2">
    <source>
        <dbReference type="EMBL" id="KAJ7372541.1"/>
    </source>
</evidence>
<organism evidence="2 3">
    <name type="scientific">Desmophyllum pertusum</name>
    <dbReference type="NCBI Taxonomy" id="174260"/>
    <lineage>
        <taxon>Eukaryota</taxon>
        <taxon>Metazoa</taxon>
        <taxon>Cnidaria</taxon>
        <taxon>Anthozoa</taxon>
        <taxon>Hexacorallia</taxon>
        <taxon>Scleractinia</taxon>
        <taxon>Caryophylliina</taxon>
        <taxon>Caryophylliidae</taxon>
        <taxon>Desmophyllum</taxon>
    </lineage>
</organism>
<keyword evidence="3" id="KW-1185">Reference proteome</keyword>
<comment type="caution">
    <text evidence="2">The sequence shown here is derived from an EMBL/GenBank/DDBJ whole genome shotgun (WGS) entry which is preliminary data.</text>
</comment>
<name>A0A9W9YZU0_9CNID</name>
<dbReference type="EMBL" id="MU826836">
    <property type="protein sequence ID" value="KAJ7372541.1"/>
    <property type="molecule type" value="Genomic_DNA"/>
</dbReference>
<proteinExistence type="predicted"/>
<dbReference type="AlphaFoldDB" id="A0A9W9YZU0"/>
<dbReference type="OrthoDB" id="418242at2759"/>
<feature type="region of interest" description="Disordered" evidence="1">
    <location>
        <begin position="109"/>
        <end position="240"/>
    </location>
</feature>
<protein>
    <submittedName>
        <fullName evidence="2">Uncharacterized protein</fullName>
    </submittedName>
</protein>
<feature type="compositionally biased region" description="Polar residues" evidence="1">
    <location>
        <begin position="160"/>
        <end position="169"/>
    </location>
</feature>
<evidence type="ECO:0000256" key="1">
    <source>
        <dbReference type="SAM" id="MobiDB-lite"/>
    </source>
</evidence>